<dbReference type="Proteomes" id="UP000504634">
    <property type="component" value="Unplaced"/>
</dbReference>
<name>A0A6J2TVT4_DROLE</name>
<evidence type="ECO:0000313" key="2">
    <source>
        <dbReference type="Proteomes" id="UP000504634"/>
    </source>
</evidence>
<dbReference type="RefSeq" id="XP_030379660.1">
    <property type="nucleotide sequence ID" value="XM_030523800.1"/>
</dbReference>
<reference evidence="3" key="1">
    <citation type="submission" date="2025-08" db="UniProtKB">
        <authorList>
            <consortium name="RefSeq"/>
        </authorList>
    </citation>
    <scope>IDENTIFICATION</scope>
    <source>
        <strain evidence="3">11010-0011.00</strain>
        <tissue evidence="3">Whole body</tissue>
    </source>
</reference>
<dbReference type="GeneID" id="115627905"/>
<feature type="region of interest" description="Disordered" evidence="1">
    <location>
        <begin position="595"/>
        <end position="631"/>
    </location>
</feature>
<proteinExistence type="predicted"/>
<protein>
    <submittedName>
        <fullName evidence="3">Uncharacterized protein LOC115627905</fullName>
    </submittedName>
</protein>
<feature type="compositionally biased region" description="Low complexity" evidence="1">
    <location>
        <begin position="620"/>
        <end position="631"/>
    </location>
</feature>
<feature type="compositionally biased region" description="Polar residues" evidence="1">
    <location>
        <begin position="610"/>
        <end position="619"/>
    </location>
</feature>
<evidence type="ECO:0000313" key="3">
    <source>
        <dbReference type="RefSeq" id="XP_030379660.1"/>
    </source>
</evidence>
<dbReference type="OrthoDB" id="7752111at2759"/>
<dbReference type="AlphaFoldDB" id="A0A6J2TVT4"/>
<dbReference type="PANTHER" id="PTHR21391:SF0">
    <property type="entry name" value="AT04489P-RELATED"/>
    <property type="match status" value="1"/>
</dbReference>
<dbReference type="PANTHER" id="PTHR21391">
    <property type="entry name" value="AT04489P-RELATED"/>
    <property type="match status" value="1"/>
</dbReference>
<accession>A0A6J2TVT4</accession>
<evidence type="ECO:0000256" key="1">
    <source>
        <dbReference type="SAM" id="MobiDB-lite"/>
    </source>
</evidence>
<organism evidence="2 3">
    <name type="scientific">Drosophila lebanonensis</name>
    <name type="common">Fruit fly</name>
    <name type="synonym">Scaptodrosophila lebanonensis</name>
    <dbReference type="NCBI Taxonomy" id="7225"/>
    <lineage>
        <taxon>Eukaryota</taxon>
        <taxon>Metazoa</taxon>
        <taxon>Ecdysozoa</taxon>
        <taxon>Arthropoda</taxon>
        <taxon>Hexapoda</taxon>
        <taxon>Insecta</taxon>
        <taxon>Pterygota</taxon>
        <taxon>Neoptera</taxon>
        <taxon>Endopterygota</taxon>
        <taxon>Diptera</taxon>
        <taxon>Brachycera</taxon>
        <taxon>Muscomorpha</taxon>
        <taxon>Ephydroidea</taxon>
        <taxon>Drosophilidae</taxon>
        <taxon>Scaptodrosophila</taxon>
    </lineage>
</organism>
<gene>
    <name evidence="3" type="primary">LOC115627905</name>
</gene>
<keyword evidence="2" id="KW-1185">Reference proteome</keyword>
<sequence>MSESTTATIGSIVQSTTIQTQPDLKPWQRIDWGSCAQARLFRDWGMYYTRKLLNKKALECYGRALAICKGNDVPMGPTCVKPHPRQTRNERICYDKMTGACSDDFRTLARRSHTWRAIAQSERSVQDAQLAKMLMHESSSVKERAAATLEECDALYCANRYEDNLRTIYTEARQISGRNVADLLELRRQRTLSVFNDALGETLGPFMHENMGAIQEVVRQRRAAESFVQRPLWKVLKEQNRCDVQSIMDKEVTYISPLERARRRLYNNVFNYQYLGRSAYDVALLRTLRSDQNFVNPLLRESAPILRDLSINNYATVRKFMKMMHARTPLYCRNYRKCRGKSFCEKNRENYLFRVENQTRRDCFRILREVRQLRREGNIDRLTSYVNDIMANYIALKTQRILPWKLEFINEVYNTLALAHVDRCALPKNVDLLDPKNRGILYLLPPEKIKETHFFFGGPNVYNEMAKDEETHKRATQRIDLLEARYRGTRYPVERTFLCFEIGRSYLQELRFDKCMIMARKAIAESRHCNSTIWRFNSTFLVCQVHAALNRLERLRESLVKATILANELKSPELAAYLKICSMVNDHELETRRMRFSDQSVRKPRRKGRTSTALSNRGASSTSIGTTSSLS</sequence>